<dbReference type="Proteomes" id="UP001549164">
    <property type="component" value="Unassembled WGS sequence"/>
</dbReference>
<dbReference type="Gene3D" id="3.60.20.30">
    <property type="entry name" value="(Glycosyl)asparaginase"/>
    <property type="match status" value="1"/>
</dbReference>
<dbReference type="Pfam" id="PF01112">
    <property type="entry name" value="Asparaginase_2"/>
    <property type="match status" value="1"/>
</dbReference>
<evidence type="ECO:0000313" key="2">
    <source>
        <dbReference type="Proteomes" id="UP001549164"/>
    </source>
</evidence>
<dbReference type="PANTHER" id="PTHR10188:SF6">
    <property type="entry name" value="N(4)-(BETA-N-ACETYLGLUCOSAMINYL)-L-ASPARAGINASE"/>
    <property type="match status" value="1"/>
</dbReference>
<sequence length="308" mass="32470">MKTEWAIALHGGAGTILRETMSAEREATYREALAAALSRGSDILERGGSSADAVEAVVNALEDDSLFNAGHGAVLTADGAFELDAAIMRGGDLAAGAVAGVVDIRNPVSLARQVMERSQHVLLAGDGASRFARELGIEPVSNDYFETEYRRKQLIQAQAKNEVSLDHNDRKFGTVGAVARDRAGDLAAATSTGGMTNKRPGRIGDSPLIGAGTYASNRSCAVSATGHGEMFIRLTVARDIAALMEYAGLSLEAAVDRKVMRELPEIDGRGGVIAVSREGRPVFGFNTPGMYRAAQWEGADVEVGIYAD</sequence>
<keyword evidence="1" id="KW-0378">Hydrolase</keyword>
<name>A0ABV2IH96_9HYPH</name>
<dbReference type="GO" id="GO:0008798">
    <property type="term" value="F:beta-aspartyl-peptidase activity"/>
    <property type="evidence" value="ECO:0007669"/>
    <property type="project" value="UniProtKB-EC"/>
</dbReference>
<dbReference type="SUPFAM" id="SSF56235">
    <property type="entry name" value="N-terminal nucleophile aminohydrolases (Ntn hydrolases)"/>
    <property type="match status" value="1"/>
</dbReference>
<dbReference type="EMBL" id="JBEPLY010000016">
    <property type="protein sequence ID" value="MET3601713.1"/>
    <property type="molecule type" value="Genomic_DNA"/>
</dbReference>
<evidence type="ECO:0000313" key="1">
    <source>
        <dbReference type="EMBL" id="MET3601713.1"/>
    </source>
</evidence>
<protein>
    <submittedName>
        <fullName evidence="1">Beta-aspartyl-peptidase (Threonine type)</fullName>
        <ecNumber evidence="1">3.4.19.5</ecNumber>
    </submittedName>
</protein>
<dbReference type="RefSeq" id="WP_354435538.1">
    <property type="nucleotide sequence ID" value="NZ_JBEPLY010000016.1"/>
</dbReference>
<dbReference type="InterPro" id="IPR000246">
    <property type="entry name" value="Peptidase_T2"/>
</dbReference>
<comment type="caution">
    <text evidence="1">The sequence shown here is derived from an EMBL/GenBank/DDBJ whole genome shotgun (WGS) entry which is preliminary data.</text>
</comment>
<dbReference type="PANTHER" id="PTHR10188">
    <property type="entry name" value="L-ASPARAGINASE"/>
    <property type="match status" value="1"/>
</dbReference>
<gene>
    <name evidence="1" type="ORF">ABID12_003675</name>
</gene>
<reference evidence="1 2" key="1">
    <citation type="submission" date="2024-06" db="EMBL/GenBank/DDBJ databases">
        <title>Genomic Encyclopedia of Type Strains, Phase IV (KMG-IV): sequencing the most valuable type-strain genomes for metagenomic binning, comparative biology and taxonomic classification.</title>
        <authorList>
            <person name="Goeker M."/>
        </authorList>
    </citation>
    <scope>NUCLEOTIDE SEQUENCE [LARGE SCALE GENOMIC DNA]</scope>
    <source>
        <strain evidence="1 2">DSM 28102</strain>
    </source>
</reference>
<dbReference type="CDD" id="cd04701">
    <property type="entry name" value="Asparaginase_2"/>
    <property type="match status" value="1"/>
</dbReference>
<dbReference type="EC" id="3.4.19.5" evidence="1"/>
<dbReference type="InterPro" id="IPR029055">
    <property type="entry name" value="Ntn_hydrolases_N"/>
</dbReference>
<proteinExistence type="predicted"/>
<accession>A0ABV2IH96</accession>
<keyword evidence="2" id="KW-1185">Reference proteome</keyword>
<organism evidence="1 2">
    <name type="scientific">Martelella mangrovi</name>
    <dbReference type="NCBI Taxonomy" id="1397477"/>
    <lineage>
        <taxon>Bacteria</taxon>
        <taxon>Pseudomonadati</taxon>
        <taxon>Pseudomonadota</taxon>
        <taxon>Alphaproteobacteria</taxon>
        <taxon>Hyphomicrobiales</taxon>
        <taxon>Aurantimonadaceae</taxon>
        <taxon>Martelella</taxon>
    </lineage>
</organism>